<evidence type="ECO:0000313" key="1">
    <source>
        <dbReference type="EMBL" id="KTB38307.1"/>
    </source>
</evidence>
<dbReference type="EMBL" id="LATX01001771">
    <property type="protein sequence ID" value="KTB38307.1"/>
    <property type="molecule type" value="Genomic_DNA"/>
</dbReference>
<reference evidence="1 2" key="1">
    <citation type="submission" date="2015-12" db="EMBL/GenBank/DDBJ databases">
        <title>Draft genome sequence of Moniliophthora roreri, the causal agent of frosty pod rot of cacao.</title>
        <authorList>
            <person name="Aime M.C."/>
            <person name="Diaz-Valderrama J.R."/>
            <person name="Kijpornyongpan T."/>
            <person name="Phillips-Mora W."/>
        </authorList>
    </citation>
    <scope>NUCLEOTIDE SEQUENCE [LARGE SCALE GENOMIC DNA]</scope>
    <source>
        <strain evidence="1 2">MCA 2952</strain>
    </source>
</reference>
<proteinExistence type="predicted"/>
<dbReference type="AlphaFoldDB" id="A0A0W0FPJ3"/>
<name>A0A0W0FPJ3_MONRR</name>
<comment type="caution">
    <text evidence="1">The sequence shown here is derived from an EMBL/GenBank/DDBJ whole genome shotgun (WGS) entry which is preliminary data.</text>
</comment>
<organism evidence="1 2">
    <name type="scientific">Moniliophthora roreri</name>
    <name type="common">Frosty pod rot fungus</name>
    <name type="synonym">Monilia roreri</name>
    <dbReference type="NCBI Taxonomy" id="221103"/>
    <lineage>
        <taxon>Eukaryota</taxon>
        <taxon>Fungi</taxon>
        <taxon>Dikarya</taxon>
        <taxon>Basidiomycota</taxon>
        <taxon>Agaricomycotina</taxon>
        <taxon>Agaricomycetes</taxon>
        <taxon>Agaricomycetidae</taxon>
        <taxon>Agaricales</taxon>
        <taxon>Marasmiineae</taxon>
        <taxon>Marasmiaceae</taxon>
        <taxon>Moniliophthora</taxon>
    </lineage>
</organism>
<accession>A0A0W0FPJ3</accession>
<sequence length="281" mass="33046">MKSRAITQASATFRKEEKAQDYVKGARECVGRPVKKHTVVKKYKLRLEHNSPDWEYSSPGTQSFPELCTNAAQTSTTLQLYEPEGQFQDSEDLHEDGEEDDYEESMHLWEEALVIRMQNSTETRKEKSIHAPLTKSEKKAVKAMVSLTPTQKQYLDQYYNLYVIYRNHTTDRGVSYWNYLHHFIWLWLWHWTPPHWLVWHWNMKSYWKCVLQEVIIWYYNWKSGTIFGLRKLEQARNASTPPSSLAGHQPAAVLSMPTLGCEILETLTKPGRKTFIPLFNN</sequence>
<protein>
    <submittedName>
        <fullName evidence="1">Uncharacterized protein</fullName>
    </submittedName>
</protein>
<evidence type="ECO:0000313" key="2">
    <source>
        <dbReference type="Proteomes" id="UP000054988"/>
    </source>
</evidence>
<gene>
    <name evidence="1" type="ORF">WG66_9138</name>
</gene>
<dbReference type="Proteomes" id="UP000054988">
    <property type="component" value="Unassembled WGS sequence"/>
</dbReference>